<feature type="non-terminal residue" evidence="1">
    <location>
        <position position="1"/>
    </location>
</feature>
<protein>
    <recommendedName>
        <fullName evidence="3">Acylphosphatase-like domain-containing protein</fullName>
    </recommendedName>
</protein>
<keyword evidence="2" id="KW-1185">Reference proteome</keyword>
<sequence length="100" mass="11562">IGVKHVRNIRNGGILIETESEEDLDKLIQEFKAQDVLDRDFTIQKPTLRKPHIICFDVSQDTTEQMLLENLNLQFDDPQDPTDKFQIKHHFASKKEASTG</sequence>
<dbReference type="AlphaFoldDB" id="A0AAV4VBY8"/>
<dbReference type="Proteomes" id="UP001054945">
    <property type="component" value="Unassembled WGS sequence"/>
</dbReference>
<name>A0AAV4VBY8_CAEEX</name>
<evidence type="ECO:0000313" key="1">
    <source>
        <dbReference type="EMBL" id="GIY67524.1"/>
    </source>
</evidence>
<evidence type="ECO:0008006" key="3">
    <source>
        <dbReference type="Google" id="ProtNLM"/>
    </source>
</evidence>
<comment type="caution">
    <text evidence="1">The sequence shown here is derived from an EMBL/GenBank/DDBJ whole genome shotgun (WGS) entry which is preliminary data.</text>
</comment>
<gene>
    <name evidence="1" type="ORF">CEXT_526891</name>
</gene>
<organism evidence="1 2">
    <name type="scientific">Caerostris extrusa</name>
    <name type="common">Bark spider</name>
    <name type="synonym">Caerostris bankana</name>
    <dbReference type="NCBI Taxonomy" id="172846"/>
    <lineage>
        <taxon>Eukaryota</taxon>
        <taxon>Metazoa</taxon>
        <taxon>Ecdysozoa</taxon>
        <taxon>Arthropoda</taxon>
        <taxon>Chelicerata</taxon>
        <taxon>Arachnida</taxon>
        <taxon>Araneae</taxon>
        <taxon>Araneomorphae</taxon>
        <taxon>Entelegynae</taxon>
        <taxon>Araneoidea</taxon>
        <taxon>Araneidae</taxon>
        <taxon>Caerostris</taxon>
    </lineage>
</organism>
<accession>A0AAV4VBY8</accession>
<evidence type="ECO:0000313" key="2">
    <source>
        <dbReference type="Proteomes" id="UP001054945"/>
    </source>
</evidence>
<reference evidence="1 2" key="1">
    <citation type="submission" date="2021-06" db="EMBL/GenBank/DDBJ databases">
        <title>Caerostris extrusa draft genome.</title>
        <authorList>
            <person name="Kono N."/>
            <person name="Arakawa K."/>
        </authorList>
    </citation>
    <scope>NUCLEOTIDE SEQUENCE [LARGE SCALE GENOMIC DNA]</scope>
</reference>
<proteinExistence type="predicted"/>
<dbReference type="EMBL" id="BPLR01014252">
    <property type="protein sequence ID" value="GIY67524.1"/>
    <property type="molecule type" value="Genomic_DNA"/>
</dbReference>